<reference evidence="1" key="1">
    <citation type="journal article" date="2014" name="Front. Microbiol.">
        <title>High frequency of phylogenetically diverse reductive dehalogenase-homologous genes in deep subseafloor sedimentary metagenomes.</title>
        <authorList>
            <person name="Kawai M."/>
            <person name="Futagami T."/>
            <person name="Toyoda A."/>
            <person name="Takaki Y."/>
            <person name="Nishi S."/>
            <person name="Hori S."/>
            <person name="Arai W."/>
            <person name="Tsubouchi T."/>
            <person name="Morono Y."/>
            <person name="Uchiyama I."/>
            <person name="Ito T."/>
            <person name="Fujiyama A."/>
            <person name="Inagaki F."/>
            <person name="Takami H."/>
        </authorList>
    </citation>
    <scope>NUCLEOTIDE SEQUENCE</scope>
    <source>
        <strain evidence="1">Expedition CK06-06</strain>
    </source>
</reference>
<dbReference type="EMBL" id="BARV01009180">
    <property type="protein sequence ID" value="GAI13257.1"/>
    <property type="molecule type" value="Genomic_DNA"/>
</dbReference>
<organism evidence="1">
    <name type="scientific">marine sediment metagenome</name>
    <dbReference type="NCBI Taxonomy" id="412755"/>
    <lineage>
        <taxon>unclassified sequences</taxon>
        <taxon>metagenomes</taxon>
        <taxon>ecological metagenomes</taxon>
    </lineage>
</organism>
<gene>
    <name evidence="1" type="ORF">S06H3_18195</name>
</gene>
<name>X1L1P2_9ZZZZ</name>
<dbReference type="AlphaFoldDB" id="X1L1P2"/>
<proteinExistence type="predicted"/>
<evidence type="ECO:0000313" key="1">
    <source>
        <dbReference type="EMBL" id="GAI13257.1"/>
    </source>
</evidence>
<comment type="caution">
    <text evidence="1">The sequence shown here is derived from an EMBL/GenBank/DDBJ whole genome shotgun (WGS) entry which is preliminary data.</text>
</comment>
<accession>X1L1P2</accession>
<feature type="non-terminal residue" evidence="1">
    <location>
        <position position="1"/>
    </location>
</feature>
<sequence>WICHFSKNSGRPYIEEVVIVVTKEILRRELALKTVTISPKKVVMKVVIGTKKW</sequence>
<protein>
    <submittedName>
        <fullName evidence="1">Uncharacterized protein</fullName>
    </submittedName>
</protein>